<gene>
    <name evidence="1" type="ORF">METZ01_LOCUS394649</name>
</gene>
<organism evidence="1">
    <name type="scientific">marine metagenome</name>
    <dbReference type="NCBI Taxonomy" id="408172"/>
    <lineage>
        <taxon>unclassified sequences</taxon>
        <taxon>metagenomes</taxon>
        <taxon>ecological metagenomes</taxon>
    </lineage>
</organism>
<reference evidence="1" key="1">
    <citation type="submission" date="2018-05" db="EMBL/GenBank/DDBJ databases">
        <authorList>
            <person name="Lanie J.A."/>
            <person name="Ng W.-L."/>
            <person name="Kazmierczak K.M."/>
            <person name="Andrzejewski T.M."/>
            <person name="Davidsen T.M."/>
            <person name="Wayne K.J."/>
            <person name="Tettelin H."/>
            <person name="Glass J.I."/>
            <person name="Rusch D."/>
            <person name="Podicherti R."/>
            <person name="Tsui H.-C.T."/>
            <person name="Winkler M.E."/>
        </authorList>
    </citation>
    <scope>NUCLEOTIDE SEQUENCE</scope>
</reference>
<accession>A0A382V6Y6</accession>
<protein>
    <submittedName>
        <fullName evidence="1">Uncharacterized protein</fullName>
    </submittedName>
</protein>
<proteinExistence type="predicted"/>
<dbReference type="AlphaFoldDB" id="A0A382V6Y6"/>
<sequence length="123" mass="14344">MTNIYDFESHKKALAAGKKLDEERDHERGDINTEIEWASKELDTVHDSLDALRDEILVAESYRLELIAYMSGMEMAKRLIEGEELKDEDFWTWLDDGILDSSKVESKQLEIAFDPDFEIKEDE</sequence>
<evidence type="ECO:0000313" key="1">
    <source>
        <dbReference type="EMBL" id="SVD41795.1"/>
    </source>
</evidence>
<dbReference type="EMBL" id="UINC01149367">
    <property type="protein sequence ID" value="SVD41795.1"/>
    <property type="molecule type" value="Genomic_DNA"/>
</dbReference>
<name>A0A382V6Y6_9ZZZZ</name>